<dbReference type="Proteomes" id="UP000241247">
    <property type="component" value="Unassembled WGS sequence"/>
</dbReference>
<dbReference type="PANTHER" id="PTHR39175:SF1">
    <property type="entry name" value="FAMILY PROTEIN, PUTATIVE (AFU_ORTHOLOGUE AFUA_3G15060)-RELATED"/>
    <property type="match status" value="1"/>
</dbReference>
<dbReference type="OrthoDB" id="9813630at2"/>
<keyword evidence="2" id="KW-0223">Dioxygenase</keyword>
<organism evidence="2 3">
    <name type="scientific">Mycoplana dimorpha</name>
    <dbReference type="NCBI Taxonomy" id="28320"/>
    <lineage>
        <taxon>Bacteria</taxon>
        <taxon>Pseudomonadati</taxon>
        <taxon>Pseudomonadota</taxon>
        <taxon>Alphaproteobacteria</taxon>
        <taxon>Hyphomicrobiales</taxon>
        <taxon>Rhizobiaceae</taxon>
        <taxon>Mycoplana</taxon>
    </lineage>
</organism>
<evidence type="ECO:0000313" key="3">
    <source>
        <dbReference type="Proteomes" id="UP000241247"/>
    </source>
</evidence>
<keyword evidence="3" id="KW-1185">Reference proteome</keyword>
<evidence type="ECO:0000313" key="2">
    <source>
        <dbReference type="EMBL" id="PTM93327.1"/>
    </source>
</evidence>
<dbReference type="CDD" id="cd07245">
    <property type="entry name" value="VOC_like"/>
    <property type="match status" value="1"/>
</dbReference>
<accession>A0A2T5B2W4</accession>
<dbReference type="PANTHER" id="PTHR39175">
    <property type="entry name" value="FAMILY PROTEIN, PUTATIVE (AFU_ORTHOLOGUE AFUA_3G15060)-RELATED"/>
    <property type="match status" value="1"/>
</dbReference>
<dbReference type="GO" id="GO:0051213">
    <property type="term" value="F:dioxygenase activity"/>
    <property type="evidence" value="ECO:0007669"/>
    <property type="project" value="UniProtKB-KW"/>
</dbReference>
<dbReference type="InterPro" id="IPR037523">
    <property type="entry name" value="VOC_core"/>
</dbReference>
<keyword evidence="2" id="KW-0560">Oxidoreductase</keyword>
<dbReference type="PROSITE" id="PS51819">
    <property type="entry name" value="VOC"/>
    <property type="match status" value="1"/>
</dbReference>
<dbReference type="SUPFAM" id="SSF54593">
    <property type="entry name" value="Glyoxalase/Bleomycin resistance protein/Dihydroxybiphenyl dioxygenase"/>
    <property type="match status" value="1"/>
</dbReference>
<dbReference type="Gene3D" id="3.10.180.10">
    <property type="entry name" value="2,3-Dihydroxybiphenyl 1,2-Dioxygenase, domain 1"/>
    <property type="match status" value="1"/>
</dbReference>
<dbReference type="InterPro" id="IPR004360">
    <property type="entry name" value="Glyas_Fos-R_dOase_dom"/>
</dbReference>
<dbReference type="Pfam" id="PF00903">
    <property type="entry name" value="Glyoxalase"/>
    <property type="match status" value="1"/>
</dbReference>
<dbReference type="RefSeq" id="WP_108003679.1">
    <property type="nucleotide sequence ID" value="NZ_JBHEEX010000005.1"/>
</dbReference>
<dbReference type="AlphaFoldDB" id="A0A2T5B2W4"/>
<comment type="caution">
    <text evidence="2">The sequence shown here is derived from an EMBL/GenBank/DDBJ whole genome shotgun (WGS) entry which is preliminary data.</text>
</comment>
<feature type="domain" description="VOC" evidence="1">
    <location>
        <begin position="5"/>
        <end position="119"/>
    </location>
</feature>
<gene>
    <name evidence="2" type="ORF">C7449_10612</name>
</gene>
<evidence type="ECO:0000259" key="1">
    <source>
        <dbReference type="PROSITE" id="PS51819"/>
    </source>
</evidence>
<protein>
    <submittedName>
        <fullName evidence="2">Glyoxalase/bleomycin resistance protein/dioxygenase superfamily protein</fullName>
    </submittedName>
</protein>
<name>A0A2T5B2W4_MYCDI</name>
<sequence>MTITALDHVQLAMPAGREEEARSFYQDLLGIPEVPKPAALAARGGCWFEIGSVKIHLGVETDFVPARKAHPALVTDDLAGLAKKLEAAGVAVTPDHALADTERCFVRDPFGNRIELVQGKP</sequence>
<proteinExistence type="predicted"/>
<dbReference type="InterPro" id="IPR029068">
    <property type="entry name" value="Glyas_Bleomycin-R_OHBP_Dase"/>
</dbReference>
<reference evidence="2 3" key="1">
    <citation type="submission" date="2018-04" db="EMBL/GenBank/DDBJ databases">
        <title>Genomic Encyclopedia of Type Strains, Phase IV (KMG-IV): sequencing the most valuable type-strain genomes for metagenomic binning, comparative biology and taxonomic classification.</title>
        <authorList>
            <person name="Goeker M."/>
        </authorList>
    </citation>
    <scope>NUCLEOTIDE SEQUENCE [LARGE SCALE GENOMIC DNA]</scope>
    <source>
        <strain evidence="2 3">DSM 7138</strain>
    </source>
</reference>
<dbReference type="EMBL" id="PZZZ01000006">
    <property type="protein sequence ID" value="PTM93327.1"/>
    <property type="molecule type" value="Genomic_DNA"/>
</dbReference>